<evidence type="ECO:0000313" key="3">
    <source>
        <dbReference type="Proteomes" id="UP000265520"/>
    </source>
</evidence>
<protein>
    <submittedName>
        <fullName evidence="2">Uncharacterized protein</fullName>
    </submittedName>
</protein>
<evidence type="ECO:0000256" key="1">
    <source>
        <dbReference type="SAM" id="MobiDB-lite"/>
    </source>
</evidence>
<dbReference type="Proteomes" id="UP000265520">
    <property type="component" value="Unassembled WGS sequence"/>
</dbReference>
<evidence type="ECO:0000313" key="2">
    <source>
        <dbReference type="EMBL" id="MCI86682.1"/>
    </source>
</evidence>
<name>A0A392VGY7_9FABA</name>
<dbReference type="AlphaFoldDB" id="A0A392VGY7"/>
<accession>A0A392VGY7</accession>
<sequence>MRRGKPYNRGGRRPDEGGSSGGRGSGVRNCLIVDCRVITSMIARRK</sequence>
<feature type="region of interest" description="Disordered" evidence="1">
    <location>
        <begin position="1"/>
        <end position="27"/>
    </location>
</feature>
<dbReference type="EMBL" id="LXQA011147139">
    <property type="protein sequence ID" value="MCI86682.1"/>
    <property type="molecule type" value="Genomic_DNA"/>
</dbReference>
<comment type="caution">
    <text evidence="2">The sequence shown here is derived from an EMBL/GenBank/DDBJ whole genome shotgun (WGS) entry which is preliminary data.</text>
</comment>
<proteinExistence type="predicted"/>
<feature type="non-terminal residue" evidence="2">
    <location>
        <position position="46"/>
    </location>
</feature>
<keyword evidence="3" id="KW-1185">Reference proteome</keyword>
<organism evidence="2 3">
    <name type="scientific">Trifolium medium</name>
    <dbReference type="NCBI Taxonomy" id="97028"/>
    <lineage>
        <taxon>Eukaryota</taxon>
        <taxon>Viridiplantae</taxon>
        <taxon>Streptophyta</taxon>
        <taxon>Embryophyta</taxon>
        <taxon>Tracheophyta</taxon>
        <taxon>Spermatophyta</taxon>
        <taxon>Magnoliopsida</taxon>
        <taxon>eudicotyledons</taxon>
        <taxon>Gunneridae</taxon>
        <taxon>Pentapetalae</taxon>
        <taxon>rosids</taxon>
        <taxon>fabids</taxon>
        <taxon>Fabales</taxon>
        <taxon>Fabaceae</taxon>
        <taxon>Papilionoideae</taxon>
        <taxon>50 kb inversion clade</taxon>
        <taxon>NPAAA clade</taxon>
        <taxon>Hologalegina</taxon>
        <taxon>IRL clade</taxon>
        <taxon>Trifolieae</taxon>
        <taxon>Trifolium</taxon>
    </lineage>
</organism>
<reference evidence="2 3" key="1">
    <citation type="journal article" date="2018" name="Front. Plant Sci.">
        <title>Red Clover (Trifolium pratense) and Zigzag Clover (T. medium) - A Picture of Genomic Similarities and Differences.</title>
        <authorList>
            <person name="Dluhosova J."/>
            <person name="Istvanek J."/>
            <person name="Nedelnik J."/>
            <person name="Repkova J."/>
        </authorList>
    </citation>
    <scope>NUCLEOTIDE SEQUENCE [LARGE SCALE GENOMIC DNA]</scope>
    <source>
        <strain evidence="3">cv. 10/8</strain>
        <tissue evidence="2">Leaf</tissue>
    </source>
</reference>